<reference evidence="1 2" key="1">
    <citation type="submission" date="2024-04" db="EMBL/GenBank/DDBJ databases">
        <title>Novel species of the genus Ideonella isolated from streams.</title>
        <authorList>
            <person name="Lu H."/>
        </authorList>
    </citation>
    <scope>NUCLEOTIDE SEQUENCE [LARGE SCALE GENOMIC DNA]</scope>
    <source>
        <strain evidence="1 2">DXS22W</strain>
    </source>
</reference>
<dbReference type="InterPro" id="IPR045617">
    <property type="entry name" value="DUF6445"/>
</dbReference>
<dbReference type="EMBL" id="JBBUTH010000011">
    <property type="protein sequence ID" value="MEK8053283.1"/>
    <property type="molecule type" value="Genomic_DNA"/>
</dbReference>
<dbReference type="RefSeq" id="WP_341413024.1">
    <property type="nucleotide sequence ID" value="NZ_JBBUTH010000011.1"/>
</dbReference>
<keyword evidence="2" id="KW-1185">Reference proteome</keyword>
<proteinExistence type="predicted"/>
<accession>A0ABU9CNT2</accession>
<sequence length="234" mass="25753">MSTDSAARRFALNPQARVQVQTLSSGCPVLVIDDVYADPMAVRERALAGRFDNSTAYYPGLHAALDETERAALLPPLVQLLAVLGSARCTPADIATDFSIVTTPASEMLALQKHPHVDGTPLAGVCYLNPDYEVGTSFFRHRPTGLAFVRDEAEGEAYHRWLDAHGDATQPSSYAVADDHTWEHLHTTQGRFNRLVMYPGTAFHSIAMTDVARNLSMNSARLTQRFFVHRADRA</sequence>
<name>A0ABU9CNT2_9BURK</name>
<organism evidence="1 2">
    <name type="scientific">Pseudaquabacterium inlustre</name>
    <dbReference type="NCBI Taxonomy" id="2984192"/>
    <lineage>
        <taxon>Bacteria</taxon>
        <taxon>Pseudomonadati</taxon>
        <taxon>Pseudomonadota</taxon>
        <taxon>Betaproteobacteria</taxon>
        <taxon>Burkholderiales</taxon>
        <taxon>Sphaerotilaceae</taxon>
        <taxon>Pseudaquabacterium</taxon>
    </lineage>
</organism>
<protein>
    <submittedName>
        <fullName evidence="1">DUF6445 family protein</fullName>
    </submittedName>
</protein>
<evidence type="ECO:0000313" key="1">
    <source>
        <dbReference type="EMBL" id="MEK8053283.1"/>
    </source>
</evidence>
<comment type="caution">
    <text evidence="1">The sequence shown here is derived from an EMBL/GenBank/DDBJ whole genome shotgun (WGS) entry which is preliminary data.</text>
</comment>
<evidence type="ECO:0000313" key="2">
    <source>
        <dbReference type="Proteomes" id="UP001365405"/>
    </source>
</evidence>
<dbReference type="Proteomes" id="UP001365405">
    <property type="component" value="Unassembled WGS sequence"/>
</dbReference>
<dbReference type="Pfam" id="PF20043">
    <property type="entry name" value="DUF6445"/>
    <property type="match status" value="1"/>
</dbReference>
<gene>
    <name evidence="1" type="ORF">AACH10_23710</name>
</gene>